<dbReference type="GO" id="GO:0003723">
    <property type="term" value="F:RNA binding"/>
    <property type="evidence" value="ECO:0007669"/>
    <property type="project" value="TreeGrafter"/>
</dbReference>
<proteinExistence type="predicted"/>
<dbReference type="PANTHER" id="PTHR23270">
    <property type="entry name" value="PROGRAMMED CELL DEATH PROTEIN 11 PRE-RRNA PROCESSING PROTEIN RRP5"/>
    <property type="match status" value="1"/>
</dbReference>
<dbReference type="Gene3D" id="2.40.50.140">
    <property type="entry name" value="Nucleic acid-binding proteins"/>
    <property type="match status" value="1"/>
</dbReference>
<dbReference type="GO" id="GO:0006364">
    <property type="term" value="P:rRNA processing"/>
    <property type="evidence" value="ECO:0007669"/>
    <property type="project" value="InterPro"/>
</dbReference>
<gene>
    <name evidence="2" type="ORF">CWI37_1048p0010</name>
</gene>
<dbReference type="VEuPathDB" id="MicrosporidiaDB:CWI37_1048p0010"/>
<dbReference type="AlphaFoldDB" id="A0A4Q9L043"/>
<feature type="domain" description="S1 motif" evidence="1">
    <location>
        <begin position="254"/>
        <end position="326"/>
    </location>
</feature>
<dbReference type="GO" id="GO:0032040">
    <property type="term" value="C:small-subunit processome"/>
    <property type="evidence" value="ECO:0007669"/>
    <property type="project" value="TreeGrafter"/>
</dbReference>
<dbReference type="PROSITE" id="PS50126">
    <property type="entry name" value="S1"/>
    <property type="match status" value="1"/>
</dbReference>
<evidence type="ECO:0000313" key="3">
    <source>
        <dbReference type="Proteomes" id="UP000292362"/>
    </source>
</evidence>
<dbReference type="InterPro" id="IPR012340">
    <property type="entry name" value="NA-bd_OB-fold"/>
</dbReference>
<evidence type="ECO:0000259" key="1">
    <source>
        <dbReference type="PROSITE" id="PS50126"/>
    </source>
</evidence>
<dbReference type="PANTHER" id="PTHR23270:SF10">
    <property type="entry name" value="PROTEIN RRP5 HOMOLOG"/>
    <property type="match status" value="1"/>
</dbReference>
<dbReference type="Proteomes" id="UP000292362">
    <property type="component" value="Unassembled WGS sequence"/>
</dbReference>
<organism evidence="2 3">
    <name type="scientific">Hamiltosporidium tvaerminnensis</name>
    <dbReference type="NCBI Taxonomy" id="1176355"/>
    <lineage>
        <taxon>Eukaryota</taxon>
        <taxon>Fungi</taxon>
        <taxon>Fungi incertae sedis</taxon>
        <taxon>Microsporidia</taxon>
        <taxon>Dubosqiidae</taxon>
        <taxon>Hamiltosporidium</taxon>
    </lineage>
</organism>
<dbReference type="SMART" id="SM00316">
    <property type="entry name" value="S1"/>
    <property type="match status" value="1"/>
</dbReference>
<evidence type="ECO:0000313" key="2">
    <source>
        <dbReference type="EMBL" id="TBU00305.1"/>
    </source>
</evidence>
<reference evidence="2 3" key="1">
    <citation type="submission" date="2017-12" db="EMBL/GenBank/DDBJ databases">
        <authorList>
            <person name="Pombert J.-F."/>
            <person name="Haag K.L."/>
            <person name="Ebert D."/>
        </authorList>
    </citation>
    <scope>NUCLEOTIDE SEQUENCE [LARGE SCALE GENOMIC DNA]</scope>
    <source>
        <strain evidence="2">FI-OER-3-3</strain>
    </source>
</reference>
<dbReference type="InterPro" id="IPR003029">
    <property type="entry name" value="S1_domain"/>
</dbReference>
<dbReference type="EMBL" id="PITJ01001048">
    <property type="protein sequence ID" value="TBU00305.1"/>
    <property type="molecule type" value="Genomic_DNA"/>
</dbReference>
<dbReference type="InterPro" id="IPR045209">
    <property type="entry name" value="Rrp5"/>
</dbReference>
<sequence length="635" mass="75397">MEIFGVSKTYIYGLIKNNTLTIPHKQCPFETEFCISQPIPLLFDEKYKIFYKNKIFNSYVLSEEENVYLLYSVDNKTTMVDKKVILESNTIYTFNITNENEFTRRVELYENNEMFPGIVLKGQVFNDTVMTKYGNGKCIFLDNHPNQKIISVLLYKISGKTYNFIEKVESKDKKHKRIKKAHFLDGSEFKVVAECKNFYLVEKERIRGILLKDMIKNYLNDFVKIKVKDQEWGYVFTRYEIGTSKSKNTELYEGMVGKGVISKICNFGAIVSVNGFKGRLVVSEISSNYIKNWKSHLENIISEKNELTGIIYNVDFEKNRFDFSLKKYELQEKENELNSGIKLQVPFNDKQNIKETEIEVKINEKNKDLSLKSEENKKVDFCTETKRDILKTEEDYLMEIKNMPKSALPIIKYISFKIERNEDVREFYKEFIKKMEGKEKMDLCVSYINYLIFINEENIINEIKRCYTICDKSKNIDFIDIVIQNIKEIKNDLLKFECFKYYFKIKETNKSFKILVEFLLKNGKIEEGFEIIKKNINYNSIGIDLLYKYKTKDLRVRIENLVCGVDGWVSYLKNEWNDIEYVRRLFQRVVDMDWKIKEIVIFYKLWIEFEEENGGDVEVVKSIAREHAERLKIKS</sequence>
<name>A0A4Q9L043_9MICR</name>
<protein>
    <recommendedName>
        <fullName evidence="1">S1 motif domain-containing protein</fullName>
    </recommendedName>
</protein>
<dbReference type="SUPFAM" id="SSF50249">
    <property type="entry name" value="Nucleic acid-binding proteins"/>
    <property type="match status" value="1"/>
</dbReference>
<accession>A0A4Q9L043</accession>
<comment type="caution">
    <text evidence="2">The sequence shown here is derived from an EMBL/GenBank/DDBJ whole genome shotgun (WGS) entry which is preliminary data.</text>
</comment>